<dbReference type="EMBL" id="MZMV01000057">
    <property type="protein sequence ID" value="OWV01623.1"/>
    <property type="molecule type" value="Genomic_DNA"/>
</dbReference>
<feature type="transmembrane region" description="Helical" evidence="1">
    <location>
        <begin position="6"/>
        <end position="24"/>
    </location>
</feature>
<sequence length="155" mass="16275">MFADPTGAHAAGFAAVFIALYVAHQVGDHWVQSQHQADCKGLPGWPGRVACAAHVATYTLTALLALVFLIAGTGLRLDPWAVGVGLTVSAVSHYIADRRTPLKRIAAALGSARFYALGTPRPGRDDNPSLGTGAYALDQSWHIGWLFASALLIAA</sequence>
<organism evidence="2 3">
    <name type="scientific">Micromonospora wenchangensis</name>
    <dbReference type="NCBI Taxonomy" id="1185415"/>
    <lineage>
        <taxon>Bacteria</taxon>
        <taxon>Bacillati</taxon>
        <taxon>Actinomycetota</taxon>
        <taxon>Actinomycetes</taxon>
        <taxon>Micromonosporales</taxon>
        <taxon>Micromonosporaceae</taxon>
        <taxon>Micromonospora</taxon>
    </lineage>
</organism>
<dbReference type="InterPro" id="IPR021737">
    <property type="entry name" value="Phage_phiKZ_Orf197"/>
</dbReference>
<feature type="transmembrane region" description="Helical" evidence="1">
    <location>
        <begin position="45"/>
        <end position="71"/>
    </location>
</feature>
<keyword evidence="1" id="KW-0472">Membrane</keyword>
<name>A0A246RHD2_9ACTN</name>
<dbReference type="OrthoDB" id="3542456at2"/>
<dbReference type="Pfam" id="PF11750">
    <property type="entry name" value="DUF3307"/>
    <property type="match status" value="1"/>
</dbReference>
<keyword evidence="3" id="KW-1185">Reference proteome</keyword>
<evidence type="ECO:0000313" key="3">
    <source>
        <dbReference type="Proteomes" id="UP000197174"/>
    </source>
</evidence>
<comment type="caution">
    <text evidence="2">The sequence shown here is derived from an EMBL/GenBank/DDBJ whole genome shotgun (WGS) entry which is preliminary data.</text>
</comment>
<keyword evidence="1" id="KW-1133">Transmembrane helix</keyword>
<evidence type="ECO:0000313" key="2">
    <source>
        <dbReference type="EMBL" id="OWV01623.1"/>
    </source>
</evidence>
<evidence type="ECO:0000256" key="1">
    <source>
        <dbReference type="SAM" id="Phobius"/>
    </source>
</evidence>
<proteinExistence type="predicted"/>
<dbReference type="RefSeq" id="WP_088646542.1">
    <property type="nucleotide sequence ID" value="NZ_MZMV01000057.1"/>
</dbReference>
<keyword evidence="1" id="KW-0812">Transmembrane</keyword>
<reference evidence="2 3" key="1">
    <citation type="submission" date="2017-03" db="EMBL/GenBank/DDBJ databases">
        <title>Whole genome sequence of Micromonospora wenchangensis, isolated from mangrove soil.</title>
        <authorList>
            <person name="Yang H."/>
        </authorList>
    </citation>
    <scope>NUCLEOTIDE SEQUENCE [LARGE SCALE GENOMIC DNA]</scope>
    <source>
        <strain evidence="2 3">CCTCC AA 2012002</strain>
    </source>
</reference>
<protein>
    <submittedName>
        <fullName evidence="2">Transcriptional regulator</fullName>
    </submittedName>
</protein>
<accession>A0A246RHD2</accession>
<gene>
    <name evidence="2" type="ORF">B5D80_25835</name>
</gene>
<dbReference type="AlphaFoldDB" id="A0A246RHD2"/>
<dbReference type="Proteomes" id="UP000197174">
    <property type="component" value="Unassembled WGS sequence"/>
</dbReference>